<sequence length="65" mass="7545">MADLASSDMNRQFGAFGLERRFPPASQSPCIGDCRAHDRRRYALQTRIARFFRVRNSSDFIISDY</sequence>
<name>A0AAE3TZM9_9HYPH</name>
<protein>
    <submittedName>
        <fullName evidence="1">Uncharacterized protein</fullName>
    </submittedName>
</protein>
<dbReference type="AlphaFoldDB" id="A0AAE3TZM9"/>
<keyword evidence="2" id="KW-1185">Reference proteome</keyword>
<dbReference type="EMBL" id="JALDYZ010000002">
    <property type="protein sequence ID" value="MDI7921159.1"/>
    <property type="molecule type" value="Genomic_DNA"/>
</dbReference>
<dbReference type="Proteomes" id="UP001161580">
    <property type="component" value="Unassembled WGS sequence"/>
</dbReference>
<proteinExistence type="predicted"/>
<gene>
    <name evidence="1" type="ORF">MRS75_03570</name>
</gene>
<comment type="caution">
    <text evidence="1">The sequence shown here is derived from an EMBL/GenBank/DDBJ whole genome shotgun (WGS) entry which is preliminary data.</text>
</comment>
<organism evidence="1 2">
    <name type="scientific">Ferirhizobium litorale</name>
    <dbReference type="NCBI Taxonomy" id="2927786"/>
    <lineage>
        <taxon>Bacteria</taxon>
        <taxon>Pseudomonadati</taxon>
        <taxon>Pseudomonadota</taxon>
        <taxon>Alphaproteobacteria</taxon>
        <taxon>Hyphomicrobiales</taxon>
        <taxon>Rhizobiaceae</taxon>
        <taxon>Ferirhizobium</taxon>
    </lineage>
</organism>
<evidence type="ECO:0000313" key="1">
    <source>
        <dbReference type="EMBL" id="MDI7921159.1"/>
    </source>
</evidence>
<evidence type="ECO:0000313" key="2">
    <source>
        <dbReference type="Proteomes" id="UP001161580"/>
    </source>
</evidence>
<dbReference type="RefSeq" id="WP_311785343.1">
    <property type="nucleotide sequence ID" value="NZ_JALDYY010000002.1"/>
</dbReference>
<reference evidence="1" key="1">
    <citation type="submission" date="2022-03" db="EMBL/GenBank/DDBJ databases">
        <title>Fererhizobium litorale gen. nov., sp. nov., isolated from sandy sediments of the Sea of Japan seashore.</title>
        <authorList>
            <person name="Romanenko L."/>
            <person name="Kurilenko V."/>
            <person name="Otstavnykh N."/>
            <person name="Svetashev V."/>
            <person name="Tekutyeva L."/>
            <person name="Isaeva M."/>
            <person name="Mikhailov V."/>
        </authorList>
    </citation>
    <scope>NUCLEOTIDE SEQUENCE</scope>
    <source>
        <strain evidence="1">KMM 9576</strain>
    </source>
</reference>
<accession>A0AAE3TZM9</accession>